<dbReference type="Proteomes" id="UP001321760">
    <property type="component" value="Unassembled WGS sequence"/>
</dbReference>
<dbReference type="GO" id="GO:0061630">
    <property type="term" value="F:ubiquitin protein ligase activity"/>
    <property type="evidence" value="ECO:0007669"/>
    <property type="project" value="InterPro"/>
</dbReference>
<reference evidence="4" key="2">
    <citation type="submission" date="2023-05" db="EMBL/GenBank/DDBJ databases">
        <authorList>
            <consortium name="Lawrence Berkeley National Laboratory"/>
            <person name="Steindorff A."/>
            <person name="Hensen N."/>
            <person name="Bonometti L."/>
            <person name="Westerberg I."/>
            <person name="Brannstrom I.O."/>
            <person name="Guillou S."/>
            <person name="Cros-Aarteil S."/>
            <person name="Calhoun S."/>
            <person name="Haridas S."/>
            <person name="Kuo A."/>
            <person name="Mondo S."/>
            <person name="Pangilinan J."/>
            <person name="Riley R."/>
            <person name="Labutti K."/>
            <person name="Andreopoulos B."/>
            <person name="Lipzen A."/>
            <person name="Chen C."/>
            <person name="Yanf M."/>
            <person name="Daum C."/>
            <person name="Ng V."/>
            <person name="Clum A."/>
            <person name="Ohm R."/>
            <person name="Martin F."/>
            <person name="Silar P."/>
            <person name="Natvig D."/>
            <person name="Lalanne C."/>
            <person name="Gautier V."/>
            <person name="Ament-Velasquez S.L."/>
            <person name="Kruys A."/>
            <person name="Hutchinson M.I."/>
            <person name="Powell A.J."/>
            <person name="Barry K."/>
            <person name="Miller A.N."/>
            <person name="Grigoriev I.V."/>
            <person name="Debuchy R."/>
            <person name="Gladieux P."/>
            <person name="Thoren M.H."/>
            <person name="Johannesson H."/>
        </authorList>
    </citation>
    <scope>NUCLEOTIDE SEQUENCE</scope>
    <source>
        <strain evidence="4">PSN243</strain>
    </source>
</reference>
<reference evidence="4" key="1">
    <citation type="journal article" date="2023" name="Mol. Phylogenet. Evol.">
        <title>Genome-scale phylogeny and comparative genomics of the fungal order Sordariales.</title>
        <authorList>
            <person name="Hensen N."/>
            <person name="Bonometti L."/>
            <person name="Westerberg I."/>
            <person name="Brannstrom I.O."/>
            <person name="Guillou S."/>
            <person name="Cros-Aarteil S."/>
            <person name="Calhoun S."/>
            <person name="Haridas S."/>
            <person name="Kuo A."/>
            <person name="Mondo S."/>
            <person name="Pangilinan J."/>
            <person name="Riley R."/>
            <person name="LaButti K."/>
            <person name="Andreopoulos B."/>
            <person name="Lipzen A."/>
            <person name="Chen C."/>
            <person name="Yan M."/>
            <person name="Daum C."/>
            <person name="Ng V."/>
            <person name="Clum A."/>
            <person name="Steindorff A."/>
            <person name="Ohm R.A."/>
            <person name="Martin F."/>
            <person name="Silar P."/>
            <person name="Natvig D.O."/>
            <person name="Lalanne C."/>
            <person name="Gautier V."/>
            <person name="Ament-Velasquez S.L."/>
            <person name="Kruys A."/>
            <person name="Hutchinson M.I."/>
            <person name="Powell A.J."/>
            <person name="Barry K."/>
            <person name="Miller A.N."/>
            <person name="Grigoriev I.V."/>
            <person name="Debuchy R."/>
            <person name="Gladieux P."/>
            <person name="Hiltunen Thoren M."/>
            <person name="Johannesson H."/>
        </authorList>
    </citation>
    <scope>NUCLEOTIDE SEQUENCE</scope>
    <source>
        <strain evidence="4">PSN243</strain>
    </source>
</reference>
<organism evidence="4 5">
    <name type="scientific">Podospora aff. communis PSN243</name>
    <dbReference type="NCBI Taxonomy" id="3040156"/>
    <lineage>
        <taxon>Eukaryota</taxon>
        <taxon>Fungi</taxon>
        <taxon>Dikarya</taxon>
        <taxon>Ascomycota</taxon>
        <taxon>Pezizomycotina</taxon>
        <taxon>Sordariomycetes</taxon>
        <taxon>Sordariomycetidae</taxon>
        <taxon>Sordariales</taxon>
        <taxon>Podosporaceae</taxon>
        <taxon>Podospora</taxon>
    </lineage>
</organism>
<accession>A0AAV9GJP4</accession>
<dbReference type="PANTHER" id="PTHR14305">
    <property type="entry name" value="E3 UBIQUITIN-PROTEIN LIGASE CCNB1IP1"/>
    <property type="match status" value="1"/>
</dbReference>
<dbReference type="InterPro" id="IPR001841">
    <property type="entry name" value="Znf_RING"/>
</dbReference>
<evidence type="ECO:0000259" key="3">
    <source>
        <dbReference type="PROSITE" id="PS50089"/>
    </source>
</evidence>
<gene>
    <name evidence="4" type="ORF">QBC34DRAFT_119474</name>
</gene>
<dbReference type="GO" id="GO:0000795">
    <property type="term" value="C:synaptonemal complex"/>
    <property type="evidence" value="ECO:0007669"/>
    <property type="project" value="InterPro"/>
</dbReference>
<evidence type="ECO:0000313" key="4">
    <source>
        <dbReference type="EMBL" id="KAK4448122.1"/>
    </source>
</evidence>
<feature type="coiled-coil region" evidence="2">
    <location>
        <begin position="102"/>
        <end position="182"/>
    </location>
</feature>
<evidence type="ECO:0000256" key="1">
    <source>
        <dbReference type="PROSITE-ProRule" id="PRU00175"/>
    </source>
</evidence>
<keyword evidence="1" id="KW-0863">Zinc-finger</keyword>
<dbReference type="Gene3D" id="3.30.40.10">
    <property type="entry name" value="Zinc/RING finger domain, C3HC4 (zinc finger)"/>
    <property type="match status" value="1"/>
</dbReference>
<dbReference type="SUPFAM" id="SSF57850">
    <property type="entry name" value="RING/U-box"/>
    <property type="match status" value="1"/>
</dbReference>
<dbReference type="PROSITE" id="PS50089">
    <property type="entry name" value="ZF_RING_2"/>
    <property type="match status" value="1"/>
</dbReference>
<comment type="caution">
    <text evidence="4">The sequence shown here is derived from an EMBL/GenBank/DDBJ whole genome shotgun (WGS) entry which is preliminary data.</text>
</comment>
<keyword evidence="1" id="KW-0862">Zinc</keyword>
<keyword evidence="2" id="KW-0175">Coiled coil</keyword>
<dbReference type="Pfam" id="PF14634">
    <property type="entry name" value="zf-RING_5"/>
    <property type="match status" value="1"/>
</dbReference>
<dbReference type="GO" id="GO:0008270">
    <property type="term" value="F:zinc ion binding"/>
    <property type="evidence" value="ECO:0007669"/>
    <property type="project" value="UniProtKB-KW"/>
</dbReference>
<dbReference type="EMBL" id="MU865945">
    <property type="protein sequence ID" value="KAK4448122.1"/>
    <property type="molecule type" value="Genomic_DNA"/>
</dbReference>
<dbReference type="AlphaFoldDB" id="A0AAV9GJP4"/>
<keyword evidence="1" id="KW-0479">Metal-binding</keyword>
<dbReference type="GO" id="GO:0007131">
    <property type="term" value="P:reciprocal meiotic recombination"/>
    <property type="evidence" value="ECO:0007669"/>
    <property type="project" value="InterPro"/>
</dbReference>
<evidence type="ECO:0000313" key="5">
    <source>
        <dbReference type="Proteomes" id="UP001321760"/>
    </source>
</evidence>
<evidence type="ECO:0000256" key="2">
    <source>
        <dbReference type="SAM" id="Coils"/>
    </source>
</evidence>
<name>A0AAV9GJP4_9PEZI</name>
<feature type="domain" description="RING-type" evidence="3">
    <location>
        <begin position="12"/>
        <end position="51"/>
    </location>
</feature>
<dbReference type="PANTHER" id="PTHR14305:SF0">
    <property type="entry name" value="E3 UBIQUITIN-PROTEIN LIGASE CCNB1IP1"/>
    <property type="match status" value="1"/>
</dbReference>
<sequence length="280" mass="30835">MEQNLNCNVKKCSTELVDQAVVTACSHSLCLACSEQYGFAGPGPYTCPVCRQPLDGTEFLHQNLRPTEEWRSVALAGLSPTHVMECAGRALTFWSYQMTNQILFHLQRNQALEENCTQLEAAVNNMWDQGNAKISALGAKIKDMEHREQALLRKCEDLRQALGEKTRELSRAQELYSKLKQRVLLDRSPGSAAGQTDHLRVPPVQAIRDNTLQPPAYGRQVTGRAAPLRGGTAVPDYFPASPKYTKPQTGPGTLAGWSKPAVPRGKTIFGIPMTPAYISV</sequence>
<protein>
    <recommendedName>
        <fullName evidence="3">RING-type domain-containing protein</fullName>
    </recommendedName>
</protein>
<dbReference type="InterPro" id="IPR042448">
    <property type="entry name" value="CCNB1IP1"/>
</dbReference>
<proteinExistence type="predicted"/>
<keyword evidence="5" id="KW-1185">Reference proteome</keyword>
<dbReference type="InterPro" id="IPR013083">
    <property type="entry name" value="Znf_RING/FYVE/PHD"/>
</dbReference>